<evidence type="ECO:0000313" key="2">
    <source>
        <dbReference type="Proteomes" id="UP000735302"/>
    </source>
</evidence>
<keyword evidence="2" id="KW-1185">Reference proteome</keyword>
<dbReference type="EMBL" id="BLXT01006160">
    <property type="protein sequence ID" value="GFO29367.1"/>
    <property type="molecule type" value="Genomic_DNA"/>
</dbReference>
<name>A0AAV4CCU3_9GAST</name>
<dbReference type="Proteomes" id="UP000735302">
    <property type="component" value="Unassembled WGS sequence"/>
</dbReference>
<protein>
    <submittedName>
        <fullName evidence="1">Uncharacterized protein</fullName>
    </submittedName>
</protein>
<sequence>MWRTLSTVSAPLQSITLEMCLYHASSSPFFKLASPPAAGGGLLGLQKAVSRFEDTRCKTDSEDSEPVNWINIMEVKVTKDYPSTSHFDATYKSLTLKRQQADIKKFPLMRLNSGPVKIPPAKYEDLISLCTGPTALVRASNHKAFYMSLPH</sequence>
<proteinExistence type="predicted"/>
<gene>
    <name evidence="1" type="ORF">PoB_005587200</name>
</gene>
<organism evidence="1 2">
    <name type="scientific">Plakobranchus ocellatus</name>
    <dbReference type="NCBI Taxonomy" id="259542"/>
    <lineage>
        <taxon>Eukaryota</taxon>
        <taxon>Metazoa</taxon>
        <taxon>Spiralia</taxon>
        <taxon>Lophotrochozoa</taxon>
        <taxon>Mollusca</taxon>
        <taxon>Gastropoda</taxon>
        <taxon>Heterobranchia</taxon>
        <taxon>Euthyneura</taxon>
        <taxon>Panpulmonata</taxon>
        <taxon>Sacoglossa</taxon>
        <taxon>Placobranchoidea</taxon>
        <taxon>Plakobranchidae</taxon>
        <taxon>Plakobranchus</taxon>
    </lineage>
</organism>
<reference evidence="1 2" key="1">
    <citation type="journal article" date="2021" name="Elife">
        <title>Chloroplast acquisition without the gene transfer in kleptoplastic sea slugs, Plakobranchus ocellatus.</title>
        <authorList>
            <person name="Maeda T."/>
            <person name="Takahashi S."/>
            <person name="Yoshida T."/>
            <person name="Shimamura S."/>
            <person name="Takaki Y."/>
            <person name="Nagai Y."/>
            <person name="Toyoda A."/>
            <person name="Suzuki Y."/>
            <person name="Arimoto A."/>
            <person name="Ishii H."/>
            <person name="Satoh N."/>
            <person name="Nishiyama T."/>
            <person name="Hasebe M."/>
            <person name="Maruyama T."/>
            <person name="Minagawa J."/>
            <person name="Obokata J."/>
            <person name="Shigenobu S."/>
        </authorList>
    </citation>
    <scope>NUCLEOTIDE SEQUENCE [LARGE SCALE GENOMIC DNA]</scope>
</reference>
<accession>A0AAV4CCU3</accession>
<comment type="caution">
    <text evidence="1">The sequence shown here is derived from an EMBL/GenBank/DDBJ whole genome shotgun (WGS) entry which is preliminary data.</text>
</comment>
<evidence type="ECO:0000313" key="1">
    <source>
        <dbReference type="EMBL" id="GFO29367.1"/>
    </source>
</evidence>
<dbReference type="AlphaFoldDB" id="A0AAV4CCU3"/>